<evidence type="ECO:0000313" key="3">
    <source>
        <dbReference type="Proteomes" id="UP000287166"/>
    </source>
</evidence>
<feature type="region of interest" description="Disordered" evidence="1">
    <location>
        <begin position="14"/>
        <end position="60"/>
    </location>
</feature>
<dbReference type="InParanoid" id="A0A401H6C3"/>
<dbReference type="GeneID" id="38786913"/>
<accession>A0A401H6C3</accession>
<keyword evidence="3" id="KW-1185">Reference proteome</keyword>
<comment type="caution">
    <text evidence="2">The sequence shown here is derived from an EMBL/GenBank/DDBJ whole genome shotgun (WGS) entry which is preliminary data.</text>
</comment>
<protein>
    <submittedName>
        <fullName evidence="2">Uncharacterized protein</fullName>
    </submittedName>
</protein>
<proteinExistence type="predicted"/>
<evidence type="ECO:0000313" key="2">
    <source>
        <dbReference type="EMBL" id="GBE89996.1"/>
    </source>
</evidence>
<dbReference type="AlphaFoldDB" id="A0A401H6C3"/>
<evidence type="ECO:0000256" key="1">
    <source>
        <dbReference type="SAM" id="MobiDB-lite"/>
    </source>
</evidence>
<dbReference type="RefSeq" id="XP_027620909.1">
    <property type="nucleotide sequence ID" value="XM_027765108.1"/>
</dbReference>
<reference evidence="2 3" key="1">
    <citation type="journal article" date="2018" name="Sci. Rep.">
        <title>Genome sequence of the cauliflower mushroom Sparassis crispa (Hanabiratake) and its association with beneficial usage.</title>
        <authorList>
            <person name="Kiyama R."/>
            <person name="Furutani Y."/>
            <person name="Kawaguchi K."/>
            <person name="Nakanishi T."/>
        </authorList>
    </citation>
    <scope>NUCLEOTIDE SEQUENCE [LARGE SCALE GENOMIC DNA]</scope>
</reference>
<name>A0A401H6C3_9APHY</name>
<dbReference type="EMBL" id="BFAD01000018">
    <property type="protein sequence ID" value="GBE89996.1"/>
    <property type="molecule type" value="Genomic_DNA"/>
</dbReference>
<organism evidence="2 3">
    <name type="scientific">Sparassis crispa</name>
    <dbReference type="NCBI Taxonomy" id="139825"/>
    <lineage>
        <taxon>Eukaryota</taxon>
        <taxon>Fungi</taxon>
        <taxon>Dikarya</taxon>
        <taxon>Basidiomycota</taxon>
        <taxon>Agaricomycotina</taxon>
        <taxon>Agaricomycetes</taxon>
        <taxon>Polyporales</taxon>
        <taxon>Sparassidaceae</taxon>
        <taxon>Sparassis</taxon>
    </lineage>
</organism>
<dbReference type="Proteomes" id="UP000287166">
    <property type="component" value="Unassembled WGS sequence"/>
</dbReference>
<gene>
    <name evidence="2" type="ORF">SCP_1800180</name>
</gene>
<sequence>MAGSLALLVEAEQSGLLQPTSDRPELTARAHTPGGRLSDHSGLTASIRRPGGRLSRSAGERHVLGKRSSFTLSWGRALVPSDGFCRIESVTYMEASFASTKCSSHVA</sequence>